<protein>
    <submittedName>
        <fullName evidence="2">AAA family ATPase</fullName>
    </submittedName>
</protein>
<accession>A0ABX9B574</accession>
<evidence type="ECO:0000259" key="1">
    <source>
        <dbReference type="Pfam" id="PF13401"/>
    </source>
</evidence>
<name>A0ABX9B574_9PSED</name>
<gene>
    <name evidence="2" type="ORF">K5H97_25970</name>
</gene>
<proteinExistence type="predicted"/>
<organism evidence="2 3">
    <name type="scientific">Pseudomonas mosselii</name>
    <dbReference type="NCBI Taxonomy" id="78327"/>
    <lineage>
        <taxon>Bacteria</taxon>
        <taxon>Pseudomonadati</taxon>
        <taxon>Pseudomonadota</taxon>
        <taxon>Gammaproteobacteria</taxon>
        <taxon>Pseudomonadales</taxon>
        <taxon>Pseudomonadaceae</taxon>
        <taxon>Pseudomonas</taxon>
    </lineage>
</organism>
<keyword evidence="3" id="KW-1185">Reference proteome</keyword>
<dbReference type="RefSeq" id="WP_028690361.1">
    <property type="nucleotide sequence ID" value="NZ_CP081966.1"/>
</dbReference>
<evidence type="ECO:0000313" key="3">
    <source>
        <dbReference type="Proteomes" id="UP000825591"/>
    </source>
</evidence>
<dbReference type="Pfam" id="PF13401">
    <property type="entry name" value="AAA_22"/>
    <property type="match status" value="1"/>
</dbReference>
<dbReference type="SUPFAM" id="SSF52540">
    <property type="entry name" value="P-loop containing nucleoside triphosphate hydrolases"/>
    <property type="match status" value="1"/>
</dbReference>
<dbReference type="InterPro" id="IPR027417">
    <property type="entry name" value="P-loop_NTPase"/>
</dbReference>
<dbReference type="PANTHER" id="PTHR35894">
    <property type="entry name" value="GENERAL SECRETION PATHWAY PROTEIN A-RELATED"/>
    <property type="match status" value="1"/>
</dbReference>
<feature type="domain" description="ORC1/DEAH AAA+ ATPase" evidence="1">
    <location>
        <begin position="148"/>
        <end position="289"/>
    </location>
</feature>
<dbReference type="Proteomes" id="UP000825591">
    <property type="component" value="Chromosome"/>
</dbReference>
<reference evidence="2 3" key="1">
    <citation type="submission" date="2021-08" db="EMBL/GenBank/DDBJ databases">
        <title>Bactericidal Effect of Pseudomonas oryziphila sp. nov., a novel Pseudomonas Species Against Xanthomonas oryzae Reduces Disease Severity of Bacterial Leaf Streak of Rice.</title>
        <authorList>
            <person name="Yang R."/>
            <person name="Li S."/>
            <person name="Li Y."/>
            <person name="Yan Y."/>
            <person name="Fang Y."/>
            <person name="Zou L."/>
            <person name="Chen G."/>
        </authorList>
    </citation>
    <scope>NUCLEOTIDE SEQUENCE [LARGE SCALE GENOMIC DNA]</scope>
    <source>
        <strain evidence="2 3">DSM 17497</strain>
    </source>
</reference>
<dbReference type="InterPro" id="IPR049945">
    <property type="entry name" value="AAA_22"/>
</dbReference>
<sequence>MLKLKDVLASIKASQADLARAVDLSQAAIAQLINHNQWPKSLDQAALQDRIETFLAQRGANLVAIGAAFEEMEPRRANAEAPASPPENDQVNEQECEPMLMAKQVLTPAARKQFGLFRDPLDELQDAEDMYVSPDIRYVRESMYQVARHDGFMAVIAESGAGKSTLRRDLRNRLEAENAPVLVIEPYILAMEDNDTKGKTLKSTHIAEAIMTAVAPLEKTKSSPEARFGQMHNALKTSHAAGNRHLLIIEEAHSLPIPTLKQLKRLRELEVGGFTKLVSIILIGQPELAIKLSPRNGEVREVAQRIEIVTVPPIPADAVEQHLAFRFGRLQKPLQDVISDCGVRAIVERLRTSGRDKTSQLYPLALGNLMKAAMNLAAQIGEPVVTADVVKGV</sequence>
<dbReference type="PANTHER" id="PTHR35894:SF1">
    <property type="entry name" value="PHOSPHORIBULOKINASE _ URIDINE KINASE FAMILY"/>
    <property type="match status" value="1"/>
</dbReference>
<dbReference type="InterPro" id="IPR052026">
    <property type="entry name" value="ExeA_AAA_ATPase_DNA-bind"/>
</dbReference>
<dbReference type="EMBL" id="CP081966">
    <property type="protein sequence ID" value="QZP26194.1"/>
    <property type="molecule type" value="Genomic_DNA"/>
</dbReference>
<evidence type="ECO:0000313" key="2">
    <source>
        <dbReference type="EMBL" id="QZP26194.1"/>
    </source>
</evidence>
<dbReference type="Gene3D" id="3.40.50.300">
    <property type="entry name" value="P-loop containing nucleotide triphosphate hydrolases"/>
    <property type="match status" value="1"/>
</dbReference>